<dbReference type="AlphaFoldDB" id="A0AAD8A107"/>
<accession>A0AAD8A107</accession>
<dbReference type="GO" id="GO:0005829">
    <property type="term" value="C:cytosol"/>
    <property type="evidence" value="ECO:0007669"/>
    <property type="project" value="UniProtKB-SubCell"/>
</dbReference>
<evidence type="ECO:0000256" key="10">
    <source>
        <dbReference type="ARBA" id="ARBA00023242"/>
    </source>
</evidence>
<dbReference type="SMART" id="SM01296">
    <property type="entry name" value="N2227"/>
    <property type="match status" value="1"/>
</dbReference>
<dbReference type="InterPro" id="IPR012901">
    <property type="entry name" value="CARME"/>
</dbReference>
<dbReference type="GO" id="GO:0030735">
    <property type="term" value="F:carnosine N-methyltransferase activity"/>
    <property type="evidence" value="ECO:0007669"/>
    <property type="project" value="UniProtKB-EC"/>
</dbReference>
<dbReference type="Pfam" id="PF07942">
    <property type="entry name" value="CARME"/>
    <property type="match status" value="1"/>
</dbReference>
<keyword evidence="10" id="KW-0539">Nucleus</keyword>
<dbReference type="InterPro" id="IPR029063">
    <property type="entry name" value="SAM-dependent_MTases_sf"/>
</dbReference>
<evidence type="ECO:0000256" key="2">
    <source>
        <dbReference type="ARBA" id="ARBA00004514"/>
    </source>
</evidence>
<comment type="similarity">
    <text evidence="3">Belongs to the carnosine N-methyltransferase family.</text>
</comment>
<dbReference type="PANTHER" id="PTHR12303">
    <property type="entry name" value="CARNOSINE N-METHYLTRANSFERASE"/>
    <property type="match status" value="1"/>
</dbReference>
<protein>
    <recommendedName>
        <fullName evidence="5">Carnosine N-methyltransferase</fullName>
        <ecNumber evidence="4">2.1.1.22</ecNumber>
    </recommendedName>
</protein>
<proteinExistence type="inferred from homology"/>
<evidence type="ECO:0000313" key="12">
    <source>
        <dbReference type="EMBL" id="KAJ9590026.1"/>
    </source>
</evidence>
<dbReference type="Gene3D" id="3.40.50.150">
    <property type="entry name" value="Vaccinia Virus protein VP39"/>
    <property type="match status" value="1"/>
</dbReference>
<gene>
    <name evidence="12" type="ORF">L9F63_016842</name>
</gene>
<organism evidence="12 13">
    <name type="scientific">Diploptera punctata</name>
    <name type="common">Pacific beetle cockroach</name>
    <dbReference type="NCBI Taxonomy" id="6984"/>
    <lineage>
        <taxon>Eukaryota</taxon>
        <taxon>Metazoa</taxon>
        <taxon>Ecdysozoa</taxon>
        <taxon>Arthropoda</taxon>
        <taxon>Hexapoda</taxon>
        <taxon>Insecta</taxon>
        <taxon>Pterygota</taxon>
        <taxon>Neoptera</taxon>
        <taxon>Polyneoptera</taxon>
        <taxon>Dictyoptera</taxon>
        <taxon>Blattodea</taxon>
        <taxon>Blaberoidea</taxon>
        <taxon>Blaberidae</taxon>
        <taxon>Diplopterinae</taxon>
        <taxon>Diploptera</taxon>
    </lineage>
</organism>
<evidence type="ECO:0000313" key="13">
    <source>
        <dbReference type="Proteomes" id="UP001233999"/>
    </source>
</evidence>
<evidence type="ECO:0000256" key="7">
    <source>
        <dbReference type="ARBA" id="ARBA00022603"/>
    </source>
</evidence>
<reference evidence="12" key="1">
    <citation type="journal article" date="2023" name="IScience">
        <title>Live-bearing cockroach genome reveals convergent evolutionary mechanisms linked to viviparity in insects and beyond.</title>
        <authorList>
            <person name="Fouks B."/>
            <person name="Harrison M.C."/>
            <person name="Mikhailova A.A."/>
            <person name="Marchal E."/>
            <person name="English S."/>
            <person name="Carruthers M."/>
            <person name="Jennings E.C."/>
            <person name="Chiamaka E.L."/>
            <person name="Frigard R.A."/>
            <person name="Pippel M."/>
            <person name="Attardo G.M."/>
            <person name="Benoit J.B."/>
            <person name="Bornberg-Bauer E."/>
            <person name="Tobe S.S."/>
        </authorList>
    </citation>
    <scope>NUCLEOTIDE SEQUENCE</scope>
    <source>
        <strain evidence="12">Stay&amp;Tobe</strain>
    </source>
</reference>
<dbReference type="FunFam" id="3.40.50.150:FF:000094">
    <property type="entry name" value="Carnosine N-methyltransferase 1"/>
    <property type="match status" value="1"/>
</dbReference>
<feature type="non-terminal residue" evidence="12">
    <location>
        <position position="1"/>
    </location>
</feature>
<evidence type="ECO:0000256" key="9">
    <source>
        <dbReference type="ARBA" id="ARBA00022691"/>
    </source>
</evidence>
<reference evidence="12" key="2">
    <citation type="submission" date="2023-05" db="EMBL/GenBank/DDBJ databases">
        <authorList>
            <person name="Fouks B."/>
        </authorList>
    </citation>
    <scope>NUCLEOTIDE SEQUENCE</scope>
    <source>
        <strain evidence="12">Stay&amp;Tobe</strain>
        <tissue evidence="12">Testes</tissue>
    </source>
</reference>
<evidence type="ECO:0000256" key="5">
    <source>
        <dbReference type="ARBA" id="ARBA00015448"/>
    </source>
</evidence>
<evidence type="ECO:0000256" key="1">
    <source>
        <dbReference type="ARBA" id="ARBA00004123"/>
    </source>
</evidence>
<sequence>TAGSIFVISPVQSENYEYKAKSCRPGKVQAILKQFVRDWSEEGASERQTCYQPIVEEIVLHFPTDLCVPQDIKILVPGAGLGRLAFEIARRGYTCQGNEFSLFMLFASNFILNKCRVRNMYQVFPWVHQYVNNLRHEHQTQAGDFLEVYTEKDEWDCIATCFFIDCANNIVAFIETIYNILKPGGLWINLGPLLYHFSDLPNENSIEPSYQVVREVIVGIGFELQKEETHVKTTYAQNPKSMMQYEYKSVFFVCRKPALDDDRSPRRSVSSDRHNISRQDCTEDETIIVSKSRSKCRQHVQPLTAVNY</sequence>
<evidence type="ECO:0000256" key="8">
    <source>
        <dbReference type="ARBA" id="ARBA00022679"/>
    </source>
</evidence>
<name>A0AAD8A107_DIPPU</name>
<keyword evidence="6" id="KW-0963">Cytoplasm</keyword>
<dbReference type="PANTHER" id="PTHR12303:SF6">
    <property type="entry name" value="CARNOSINE N-METHYLTRANSFERASE"/>
    <property type="match status" value="1"/>
</dbReference>
<comment type="subcellular location">
    <subcellularLocation>
        <location evidence="2">Cytoplasm</location>
        <location evidence="2">Cytosol</location>
    </subcellularLocation>
    <subcellularLocation>
        <location evidence="1">Nucleus</location>
    </subcellularLocation>
</comment>
<dbReference type="EMBL" id="JASPKZ010004575">
    <property type="protein sequence ID" value="KAJ9590026.1"/>
    <property type="molecule type" value="Genomic_DNA"/>
</dbReference>
<comment type="function">
    <text evidence="11">N-methyltransferase that catalyzes the formation of anserine (beta-alanyl-N(Pi)-methyl-L-histidine) from carnosine. Anserine, a methylated derivative of carnosine (beta-alanyl-L-histidine), is an abundant constituent of vertebrate skeletal muscles. Also methylates other L-histidine-containing di- and tripeptides such as Gly-Gly-His, Gly-His and homocarnosine (GABA-His).</text>
</comment>
<keyword evidence="13" id="KW-1185">Reference proteome</keyword>
<keyword evidence="9" id="KW-0949">S-adenosyl-L-methionine</keyword>
<evidence type="ECO:0000256" key="6">
    <source>
        <dbReference type="ARBA" id="ARBA00022490"/>
    </source>
</evidence>
<evidence type="ECO:0000256" key="4">
    <source>
        <dbReference type="ARBA" id="ARBA00012003"/>
    </source>
</evidence>
<keyword evidence="7" id="KW-0489">Methyltransferase</keyword>
<dbReference type="Proteomes" id="UP001233999">
    <property type="component" value="Unassembled WGS sequence"/>
</dbReference>
<evidence type="ECO:0000256" key="3">
    <source>
        <dbReference type="ARBA" id="ARBA00010086"/>
    </source>
</evidence>
<dbReference type="GO" id="GO:0005634">
    <property type="term" value="C:nucleus"/>
    <property type="evidence" value="ECO:0007669"/>
    <property type="project" value="UniProtKB-SubCell"/>
</dbReference>
<dbReference type="GO" id="GO:0035498">
    <property type="term" value="P:carnosine metabolic process"/>
    <property type="evidence" value="ECO:0007669"/>
    <property type="project" value="UniProtKB-ARBA"/>
</dbReference>
<dbReference type="SUPFAM" id="SSF53335">
    <property type="entry name" value="S-adenosyl-L-methionine-dependent methyltransferases"/>
    <property type="match status" value="1"/>
</dbReference>
<comment type="caution">
    <text evidence="12">The sequence shown here is derived from an EMBL/GenBank/DDBJ whole genome shotgun (WGS) entry which is preliminary data.</text>
</comment>
<dbReference type="EC" id="2.1.1.22" evidence="4"/>
<dbReference type="GO" id="GO:0032259">
    <property type="term" value="P:methylation"/>
    <property type="evidence" value="ECO:0007669"/>
    <property type="project" value="UniProtKB-KW"/>
</dbReference>
<feature type="non-terminal residue" evidence="12">
    <location>
        <position position="308"/>
    </location>
</feature>
<keyword evidence="8" id="KW-0808">Transferase</keyword>
<evidence type="ECO:0000256" key="11">
    <source>
        <dbReference type="ARBA" id="ARBA00054322"/>
    </source>
</evidence>